<sequence length="135" mass="14897">MNANEIAELATATVKGSMPFPEIVGKLIANGVEYYHVDYALRPFSFYSATGAVVTAPLLLEGLPRISKRFDAALLKAAILDSQQHGQAFRAFCERAVTAGVHGYFLRSKRVTYFGRQGDQHTEWFPGTRPSEVSE</sequence>
<organism evidence="1 2">
    <name type="scientific">Nitrospira defluvii</name>
    <dbReference type="NCBI Taxonomy" id="330214"/>
    <lineage>
        <taxon>Bacteria</taxon>
        <taxon>Pseudomonadati</taxon>
        <taxon>Nitrospirota</taxon>
        <taxon>Nitrospiria</taxon>
        <taxon>Nitrospirales</taxon>
        <taxon>Nitrospiraceae</taxon>
        <taxon>Nitrospira</taxon>
    </lineage>
</organism>
<evidence type="ECO:0008006" key="3">
    <source>
        <dbReference type="Google" id="ProtNLM"/>
    </source>
</evidence>
<dbReference type="Gene3D" id="3.30.1810.10">
    <property type="entry name" value="YdfO-like"/>
    <property type="match status" value="1"/>
</dbReference>
<dbReference type="RefSeq" id="WP_213041099.1">
    <property type="nucleotide sequence ID" value="NZ_CAJNBJ010000001.1"/>
</dbReference>
<reference evidence="1 2" key="1">
    <citation type="submission" date="2021-02" db="EMBL/GenBank/DDBJ databases">
        <authorList>
            <person name="Han P."/>
        </authorList>
    </citation>
    <scope>NUCLEOTIDE SEQUENCE [LARGE SCALE GENOMIC DNA]</scope>
    <source>
        <strain evidence="1">Candidatus Nitrospira sp. ZN2</strain>
    </source>
</reference>
<evidence type="ECO:0000313" key="1">
    <source>
        <dbReference type="EMBL" id="CAE6713521.1"/>
    </source>
</evidence>
<dbReference type="Pfam" id="PF07166">
    <property type="entry name" value="DUF1398"/>
    <property type="match status" value="1"/>
</dbReference>
<evidence type="ECO:0000313" key="2">
    <source>
        <dbReference type="Proteomes" id="UP000675880"/>
    </source>
</evidence>
<dbReference type="InterPro" id="IPR009833">
    <property type="entry name" value="DUF1398"/>
</dbReference>
<gene>
    <name evidence="1" type="ORF">NSPZN2_11336</name>
</gene>
<dbReference type="InterPro" id="IPR036696">
    <property type="entry name" value="YdfO-like_sf"/>
</dbReference>
<accession>A0ABM8QSS9</accession>
<dbReference type="EMBL" id="CAJNBJ010000001">
    <property type="protein sequence ID" value="CAE6713521.1"/>
    <property type="molecule type" value="Genomic_DNA"/>
</dbReference>
<name>A0ABM8QSS9_9BACT</name>
<protein>
    <recommendedName>
        <fullName evidence="3">DUF1398 domain-containing protein</fullName>
    </recommendedName>
</protein>
<keyword evidence="2" id="KW-1185">Reference proteome</keyword>
<dbReference type="SUPFAM" id="SSF160419">
    <property type="entry name" value="YdfO-like"/>
    <property type="match status" value="1"/>
</dbReference>
<dbReference type="Proteomes" id="UP000675880">
    <property type="component" value="Unassembled WGS sequence"/>
</dbReference>
<comment type="caution">
    <text evidence="1">The sequence shown here is derived from an EMBL/GenBank/DDBJ whole genome shotgun (WGS) entry which is preliminary data.</text>
</comment>
<proteinExistence type="predicted"/>